<organism evidence="2 3">
    <name type="scientific">Dryococelus australis</name>
    <dbReference type="NCBI Taxonomy" id="614101"/>
    <lineage>
        <taxon>Eukaryota</taxon>
        <taxon>Metazoa</taxon>
        <taxon>Ecdysozoa</taxon>
        <taxon>Arthropoda</taxon>
        <taxon>Hexapoda</taxon>
        <taxon>Insecta</taxon>
        <taxon>Pterygota</taxon>
        <taxon>Neoptera</taxon>
        <taxon>Polyneoptera</taxon>
        <taxon>Phasmatodea</taxon>
        <taxon>Verophasmatodea</taxon>
        <taxon>Anareolatae</taxon>
        <taxon>Phasmatidae</taxon>
        <taxon>Eurycanthinae</taxon>
        <taxon>Dryococelus</taxon>
    </lineage>
</organism>
<dbReference type="EMBL" id="JARBHB010000003">
    <property type="protein sequence ID" value="KAJ8889145.1"/>
    <property type="molecule type" value="Genomic_DNA"/>
</dbReference>
<protein>
    <submittedName>
        <fullName evidence="2">Uncharacterized protein</fullName>
    </submittedName>
</protein>
<keyword evidence="1" id="KW-0732">Signal</keyword>
<comment type="caution">
    <text evidence="2">The sequence shown here is derived from an EMBL/GenBank/DDBJ whole genome shotgun (WGS) entry which is preliminary data.</text>
</comment>
<dbReference type="Proteomes" id="UP001159363">
    <property type="component" value="Chromosome 3"/>
</dbReference>
<proteinExistence type="predicted"/>
<reference evidence="2 3" key="1">
    <citation type="submission" date="2023-02" db="EMBL/GenBank/DDBJ databases">
        <title>LHISI_Scaffold_Assembly.</title>
        <authorList>
            <person name="Stuart O.P."/>
            <person name="Cleave R."/>
            <person name="Magrath M.J.L."/>
            <person name="Mikheyev A.S."/>
        </authorList>
    </citation>
    <scope>NUCLEOTIDE SEQUENCE [LARGE SCALE GENOMIC DNA]</scope>
    <source>
        <strain evidence="2">Daus_M_001</strain>
        <tissue evidence="2">Leg muscle</tissue>
    </source>
</reference>
<gene>
    <name evidence="2" type="ORF">PR048_008639</name>
</gene>
<feature type="signal peptide" evidence="1">
    <location>
        <begin position="1"/>
        <end position="32"/>
    </location>
</feature>
<keyword evidence="3" id="KW-1185">Reference proteome</keyword>
<feature type="chain" id="PRO_5046575123" evidence="1">
    <location>
        <begin position="33"/>
        <end position="140"/>
    </location>
</feature>
<accession>A0ABQ9HXR5</accession>
<sequence length="140" mass="15297">MSNPLAPIALSSNTMLLVDCFFLGSHVSPAFAFRCCSILASLHPSRLLRPQCPHFFTHDYQHCLNILLSSGCDGGVVLRLLASHLGEPGFIPGKITTRFLHMGIMPDNAAGLWVFSGISCSPALAFWCCSILTTFHPHWL</sequence>
<evidence type="ECO:0000313" key="3">
    <source>
        <dbReference type="Proteomes" id="UP001159363"/>
    </source>
</evidence>
<name>A0ABQ9HXR5_9NEOP</name>
<evidence type="ECO:0000256" key="1">
    <source>
        <dbReference type="SAM" id="SignalP"/>
    </source>
</evidence>
<evidence type="ECO:0000313" key="2">
    <source>
        <dbReference type="EMBL" id="KAJ8889145.1"/>
    </source>
</evidence>